<organism evidence="1">
    <name type="scientific">marine sediment metagenome</name>
    <dbReference type="NCBI Taxonomy" id="412755"/>
    <lineage>
        <taxon>unclassified sequences</taxon>
        <taxon>metagenomes</taxon>
        <taxon>ecological metagenomes</taxon>
    </lineage>
</organism>
<evidence type="ECO:0000313" key="1">
    <source>
        <dbReference type="EMBL" id="KKN80507.1"/>
    </source>
</evidence>
<dbReference type="EMBL" id="LAZR01000230">
    <property type="protein sequence ID" value="KKN80507.1"/>
    <property type="molecule type" value="Genomic_DNA"/>
</dbReference>
<proteinExistence type="predicted"/>
<accession>A0A0F9TZP9</accession>
<comment type="caution">
    <text evidence="1">The sequence shown here is derived from an EMBL/GenBank/DDBJ whole genome shotgun (WGS) entry which is preliminary data.</text>
</comment>
<sequence>MVEQIRMNQKIPRKEDPELYEYLSMFSDRGRAYQARKLMLLGLVQLGKLNGQALTGNTKQDEIHQPRQTDVDNEFELISEAGVDALF</sequence>
<protein>
    <submittedName>
        <fullName evidence="1">Uncharacterized protein</fullName>
    </submittedName>
</protein>
<dbReference type="AlphaFoldDB" id="A0A0F9TZP9"/>
<name>A0A0F9TZP9_9ZZZZ</name>
<gene>
    <name evidence="1" type="ORF">LCGC14_0329520</name>
</gene>
<reference evidence="1" key="1">
    <citation type="journal article" date="2015" name="Nature">
        <title>Complex archaea that bridge the gap between prokaryotes and eukaryotes.</title>
        <authorList>
            <person name="Spang A."/>
            <person name="Saw J.H."/>
            <person name="Jorgensen S.L."/>
            <person name="Zaremba-Niedzwiedzka K."/>
            <person name="Martijn J."/>
            <person name="Lind A.E."/>
            <person name="van Eijk R."/>
            <person name="Schleper C."/>
            <person name="Guy L."/>
            <person name="Ettema T.J."/>
        </authorList>
    </citation>
    <scope>NUCLEOTIDE SEQUENCE</scope>
</reference>